<sequence length="214" mass="24903">MIFAEDLLNGDPGRGFRIIAETQSTILGYFTKEDYYRILGKYRDERRAAISNFLQAQKHFSKWPKGSVIELCKHIYEENYEKGMILFNKNDLPSEIFIIFDGELICIDKDVRRKGPGDIVGLEDLKENKLRSFTCVVSRKSILFVLCKCDYVKIQSFWTEKIPSTSFLDYRQRSESIRTRKTIRVRSSSTYFSKKKTPGTASNTSIRRSLVVTF</sequence>
<proteinExistence type="predicted"/>
<dbReference type="InterPro" id="IPR000595">
    <property type="entry name" value="cNMP-bd_dom"/>
</dbReference>
<dbReference type="InterPro" id="IPR014710">
    <property type="entry name" value="RmlC-like_jellyroll"/>
</dbReference>
<reference evidence="2 3" key="1">
    <citation type="submission" date="2016-11" db="EMBL/GenBank/DDBJ databases">
        <title>The macronuclear genome of Stentor coeruleus: a giant cell with tiny introns.</title>
        <authorList>
            <person name="Slabodnick M."/>
            <person name="Ruby J.G."/>
            <person name="Reiff S.B."/>
            <person name="Swart E.C."/>
            <person name="Gosai S."/>
            <person name="Prabakaran S."/>
            <person name="Witkowska E."/>
            <person name="Larue G.E."/>
            <person name="Fisher S."/>
            <person name="Freeman R.M."/>
            <person name="Gunawardena J."/>
            <person name="Chu W."/>
            <person name="Stover N.A."/>
            <person name="Gregory B.D."/>
            <person name="Nowacki M."/>
            <person name="Derisi J."/>
            <person name="Roy S.W."/>
            <person name="Marshall W.F."/>
            <person name="Sood P."/>
        </authorList>
    </citation>
    <scope>NUCLEOTIDE SEQUENCE [LARGE SCALE GENOMIC DNA]</scope>
    <source>
        <strain evidence="2">WM001</strain>
    </source>
</reference>
<name>A0A1R2C2T8_9CILI</name>
<evidence type="ECO:0000313" key="3">
    <source>
        <dbReference type="Proteomes" id="UP000187209"/>
    </source>
</evidence>
<evidence type="ECO:0000313" key="2">
    <source>
        <dbReference type="EMBL" id="OMJ83353.1"/>
    </source>
</evidence>
<gene>
    <name evidence="2" type="ORF">SteCoe_15756</name>
</gene>
<organism evidence="2 3">
    <name type="scientific">Stentor coeruleus</name>
    <dbReference type="NCBI Taxonomy" id="5963"/>
    <lineage>
        <taxon>Eukaryota</taxon>
        <taxon>Sar</taxon>
        <taxon>Alveolata</taxon>
        <taxon>Ciliophora</taxon>
        <taxon>Postciliodesmatophora</taxon>
        <taxon>Heterotrichea</taxon>
        <taxon>Heterotrichida</taxon>
        <taxon>Stentoridae</taxon>
        <taxon>Stentor</taxon>
    </lineage>
</organism>
<dbReference type="GO" id="GO:0030552">
    <property type="term" value="F:cAMP binding"/>
    <property type="evidence" value="ECO:0007669"/>
    <property type="project" value="TreeGrafter"/>
</dbReference>
<dbReference type="GO" id="GO:0034236">
    <property type="term" value="F:protein kinase A catalytic subunit binding"/>
    <property type="evidence" value="ECO:0007669"/>
    <property type="project" value="TreeGrafter"/>
</dbReference>
<accession>A0A1R2C2T8</accession>
<dbReference type="InterPro" id="IPR050503">
    <property type="entry name" value="cAMP-dep_PK_reg_su-like"/>
</dbReference>
<dbReference type="EMBL" id="MPUH01000307">
    <property type="protein sequence ID" value="OMJ83353.1"/>
    <property type="molecule type" value="Genomic_DNA"/>
</dbReference>
<evidence type="ECO:0000259" key="1">
    <source>
        <dbReference type="PROSITE" id="PS50042"/>
    </source>
</evidence>
<dbReference type="GO" id="GO:0004862">
    <property type="term" value="F:cAMP-dependent protein kinase inhibitor activity"/>
    <property type="evidence" value="ECO:0007669"/>
    <property type="project" value="TreeGrafter"/>
</dbReference>
<dbReference type="Gene3D" id="2.60.120.10">
    <property type="entry name" value="Jelly Rolls"/>
    <property type="match status" value="1"/>
</dbReference>
<comment type="caution">
    <text evidence="2">The sequence shown here is derived from an EMBL/GenBank/DDBJ whole genome shotgun (WGS) entry which is preliminary data.</text>
</comment>
<dbReference type="GO" id="GO:0005829">
    <property type="term" value="C:cytosol"/>
    <property type="evidence" value="ECO:0007669"/>
    <property type="project" value="TreeGrafter"/>
</dbReference>
<dbReference type="CDD" id="cd00038">
    <property type="entry name" value="CAP_ED"/>
    <property type="match status" value="1"/>
</dbReference>
<dbReference type="PANTHER" id="PTHR11635">
    <property type="entry name" value="CAMP-DEPENDENT PROTEIN KINASE REGULATORY CHAIN"/>
    <property type="match status" value="1"/>
</dbReference>
<dbReference type="PROSITE" id="PS50042">
    <property type="entry name" value="CNMP_BINDING_3"/>
    <property type="match status" value="1"/>
</dbReference>
<keyword evidence="3" id="KW-1185">Reference proteome</keyword>
<dbReference type="PANTHER" id="PTHR11635:SF152">
    <property type="entry name" value="CAMP-DEPENDENT PROTEIN KINASE TYPE I REGULATORY SUBUNIT-RELATED"/>
    <property type="match status" value="1"/>
</dbReference>
<feature type="domain" description="Cyclic nucleotide-binding" evidence="1">
    <location>
        <begin position="59"/>
        <end position="154"/>
    </location>
</feature>
<dbReference type="GO" id="GO:0005952">
    <property type="term" value="C:cAMP-dependent protein kinase complex"/>
    <property type="evidence" value="ECO:0007669"/>
    <property type="project" value="InterPro"/>
</dbReference>
<dbReference type="InterPro" id="IPR018490">
    <property type="entry name" value="cNMP-bd_dom_sf"/>
</dbReference>
<dbReference type="AlphaFoldDB" id="A0A1R2C2T8"/>
<protein>
    <recommendedName>
        <fullName evidence="1">Cyclic nucleotide-binding domain-containing protein</fullName>
    </recommendedName>
</protein>
<dbReference type="OrthoDB" id="299126at2759"/>
<dbReference type="Proteomes" id="UP000187209">
    <property type="component" value="Unassembled WGS sequence"/>
</dbReference>
<dbReference type="SUPFAM" id="SSF51206">
    <property type="entry name" value="cAMP-binding domain-like"/>
    <property type="match status" value="1"/>
</dbReference>